<name>A0A1S2NZA4_9ACTN</name>
<evidence type="ECO:0000313" key="3">
    <source>
        <dbReference type="EMBL" id="OIJ86808.1"/>
    </source>
</evidence>
<organism evidence="3 4">
    <name type="scientific">Streptomyces colonosanans</name>
    <dbReference type="NCBI Taxonomy" id="1428652"/>
    <lineage>
        <taxon>Bacteria</taxon>
        <taxon>Bacillati</taxon>
        <taxon>Actinomycetota</taxon>
        <taxon>Actinomycetes</taxon>
        <taxon>Kitasatosporales</taxon>
        <taxon>Streptomycetaceae</taxon>
        <taxon>Streptomyces</taxon>
    </lineage>
</organism>
<keyword evidence="2" id="KW-0472">Membrane</keyword>
<feature type="region of interest" description="Disordered" evidence="1">
    <location>
        <begin position="464"/>
        <end position="511"/>
    </location>
</feature>
<reference evidence="3 4" key="1">
    <citation type="submission" date="2016-10" db="EMBL/GenBank/DDBJ databases">
        <title>Genome sequence of Streptomyces sp. MUSC 93.</title>
        <authorList>
            <person name="Lee L.-H."/>
            <person name="Ser H.-L."/>
            <person name="Law J.W.-F."/>
        </authorList>
    </citation>
    <scope>NUCLEOTIDE SEQUENCE [LARGE SCALE GENOMIC DNA]</scope>
    <source>
        <strain evidence="3 4">MUSC 93</strain>
    </source>
</reference>
<dbReference type="EMBL" id="MLYP01000071">
    <property type="protein sequence ID" value="OIJ86808.1"/>
    <property type="molecule type" value="Genomic_DNA"/>
</dbReference>
<comment type="caution">
    <text evidence="3">The sequence shown here is derived from an EMBL/GenBank/DDBJ whole genome shotgun (WGS) entry which is preliminary data.</text>
</comment>
<dbReference type="STRING" id="1428652.BIV24_25655"/>
<evidence type="ECO:0000313" key="4">
    <source>
        <dbReference type="Proteomes" id="UP000179935"/>
    </source>
</evidence>
<proteinExistence type="predicted"/>
<keyword evidence="2" id="KW-1133">Transmembrane helix</keyword>
<dbReference type="Proteomes" id="UP000179935">
    <property type="component" value="Unassembled WGS sequence"/>
</dbReference>
<keyword evidence="4" id="KW-1185">Reference proteome</keyword>
<feature type="region of interest" description="Disordered" evidence="1">
    <location>
        <begin position="399"/>
        <end position="419"/>
    </location>
</feature>
<evidence type="ECO:0008006" key="5">
    <source>
        <dbReference type="Google" id="ProtNLM"/>
    </source>
</evidence>
<evidence type="ECO:0000256" key="2">
    <source>
        <dbReference type="SAM" id="Phobius"/>
    </source>
</evidence>
<feature type="transmembrane region" description="Helical" evidence="2">
    <location>
        <begin position="15"/>
        <end position="34"/>
    </location>
</feature>
<protein>
    <recommendedName>
        <fullName evidence="5">TPM domain-containing protein</fullName>
    </recommendedName>
</protein>
<gene>
    <name evidence="3" type="ORF">BIV24_25655</name>
</gene>
<sequence length="511" mass="53507">MGVVGPAGGTSSADLVLPLVAVVTAVAVAAYALVRRRLRATMRTTPGGRMPTVVPLDELDQRTRHSLVETDDCVRTSREELGYATAQCGEEAVRVPAEAVEFAAAELAAAFRTRHRLDDGAGPARALLEEIVARCGVAGRCLDEEAAGFDRARALERTAREALGYAEARFRGLAGRVAEADGLLAGLRERYALSAYLPVAGHDERAKDRLVFATVCLNGAHRALDRGETENAVARLRAAEAAVDQAAVLVDGIARLATDLATATEKLPTALTDTVRDLAEARELLRTESTRADLRGRIAYGESTVEAIRREPAGKGAGEGGSRCDPVGALRQIEQVSAGLDRALRRTPGGSRALARLDRALLTARSTVTAAADHVTTHRGAVGAEARTRLAEAELRLAEAENTDRPPVPAPSAALADAREADTLGRQARQLAERDVRAYGTPYGEGLETGGAVLGGILLGARPRQGAGGPASYGGPGTRGRRNAGELFRAARPPSAQEPPRTGSAAPPPDP</sequence>
<keyword evidence="2" id="KW-0812">Transmembrane</keyword>
<accession>A0A1S2NZA4</accession>
<feature type="compositionally biased region" description="Gly residues" evidence="1">
    <location>
        <begin position="466"/>
        <end position="478"/>
    </location>
</feature>
<evidence type="ECO:0000256" key="1">
    <source>
        <dbReference type="SAM" id="MobiDB-lite"/>
    </source>
</evidence>
<dbReference type="AlphaFoldDB" id="A0A1S2NZA4"/>